<dbReference type="RefSeq" id="WP_163635799.1">
    <property type="nucleotide sequence ID" value="NZ_JAAAMI010000007.1"/>
</dbReference>
<feature type="transmembrane region" description="Helical" evidence="1">
    <location>
        <begin position="7"/>
        <end position="27"/>
    </location>
</feature>
<organism evidence="2 3">
    <name type="scientific">Flagellimonas sediminis</name>
    <dbReference type="NCBI Taxonomy" id="2696468"/>
    <lineage>
        <taxon>Bacteria</taxon>
        <taxon>Pseudomonadati</taxon>
        <taxon>Bacteroidota</taxon>
        <taxon>Flavobacteriia</taxon>
        <taxon>Flavobacteriales</taxon>
        <taxon>Flavobacteriaceae</taxon>
        <taxon>Flagellimonas</taxon>
    </lineage>
</organism>
<evidence type="ECO:0000313" key="2">
    <source>
        <dbReference type="EMBL" id="NDV44362.1"/>
    </source>
</evidence>
<accession>A0A6I5L1A1</accession>
<proteinExistence type="predicted"/>
<dbReference type="EMBL" id="JAAAMI010000007">
    <property type="protein sequence ID" value="NDV44362.1"/>
    <property type="molecule type" value="Genomic_DNA"/>
</dbReference>
<dbReference type="Proteomes" id="UP000468707">
    <property type="component" value="Unassembled WGS sequence"/>
</dbReference>
<gene>
    <name evidence="2" type="ORF">GTK07_13600</name>
</gene>
<name>A0A6I5L1A1_9FLAO</name>
<keyword evidence="1" id="KW-1133">Transmembrane helix</keyword>
<keyword evidence="1" id="KW-0812">Transmembrane</keyword>
<protein>
    <submittedName>
        <fullName evidence="2">Uncharacterized protein</fullName>
    </submittedName>
</protein>
<feature type="transmembrane region" description="Helical" evidence="1">
    <location>
        <begin position="33"/>
        <end position="51"/>
    </location>
</feature>
<evidence type="ECO:0000256" key="1">
    <source>
        <dbReference type="SAM" id="Phobius"/>
    </source>
</evidence>
<dbReference type="AlphaFoldDB" id="A0A6I5L1A1"/>
<sequence length="58" mass="6615">MKNKTLPLALIFFSLILILLNFILQGNELDTGFWMRISSSVLLILAMLVTLHGQKKQK</sequence>
<reference evidence="2 3" key="1">
    <citation type="submission" date="2020-01" db="EMBL/GenBank/DDBJ databases">
        <title>Muricauda sediminis sp.nov. 40Bstr401.</title>
        <authorList>
            <person name="Xue Z."/>
            <person name="Zhu S."/>
            <person name="Ren N."/>
            <person name="Chen T."/>
            <person name="Chen X."/>
            <person name="Chen J."/>
            <person name="Yang J."/>
        </authorList>
    </citation>
    <scope>NUCLEOTIDE SEQUENCE [LARGE SCALE GENOMIC DNA]</scope>
    <source>
        <strain evidence="2 3">40Bstr401</strain>
    </source>
</reference>
<comment type="caution">
    <text evidence="2">The sequence shown here is derived from an EMBL/GenBank/DDBJ whole genome shotgun (WGS) entry which is preliminary data.</text>
</comment>
<keyword evidence="3" id="KW-1185">Reference proteome</keyword>
<evidence type="ECO:0000313" key="3">
    <source>
        <dbReference type="Proteomes" id="UP000468707"/>
    </source>
</evidence>
<keyword evidence="1" id="KW-0472">Membrane</keyword>